<dbReference type="InterPro" id="IPR036317">
    <property type="entry name" value="Cullin_homology_sf"/>
</dbReference>
<dbReference type="Proteomes" id="UP000247409">
    <property type="component" value="Unassembled WGS sequence"/>
</dbReference>
<organism evidence="3 4">
    <name type="scientific">Gracilariopsis chorda</name>
    <dbReference type="NCBI Taxonomy" id="448386"/>
    <lineage>
        <taxon>Eukaryota</taxon>
        <taxon>Rhodophyta</taxon>
        <taxon>Florideophyceae</taxon>
        <taxon>Rhodymeniophycidae</taxon>
        <taxon>Gracilariales</taxon>
        <taxon>Gracilariaceae</taxon>
        <taxon>Gracilariopsis</taxon>
    </lineage>
</organism>
<dbReference type="EMBL" id="NBIV01000097">
    <property type="protein sequence ID" value="PXF44219.1"/>
    <property type="molecule type" value="Genomic_DNA"/>
</dbReference>
<dbReference type="GO" id="GO:0031625">
    <property type="term" value="F:ubiquitin protein ligase binding"/>
    <property type="evidence" value="ECO:0007669"/>
    <property type="project" value="InterPro"/>
</dbReference>
<feature type="domain" description="Cullin family profile" evidence="2">
    <location>
        <begin position="493"/>
        <end position="703"/>
    </location>
</feature>
<evidence type="ECO:0000313" key="3">
    <source>
        <dbReference type="EMBL" id="PXF44219.1"/>
    </source>
</evidence>
<name>A0A2V3IQ73_9FLOR</name>
<dbReference type="SUPFAM" id="SSF75632">
    <property type="entry name" value="Cullin homology domain"/>
    <property type="match status" value="1"/>
</dbReference>
<dbReference type="Pfam" id="PF26557">
    <property type="entry name" value="Cullin_AB"/>
    <property type="match status" value="1"/>
</dbReference>
<reference evidence="3 4" key="1">
    <citation type="journal article" date="2018" name="Mol. Biol. Evol.">
        <title>Analysis of the draft genome of the red seaweed Gracilariopsis chorda provides insights into genome size evolution in Rhodophyta.</title>
        <authorList>
            <person name="Lee J."/>
            <person name="Yang E.C."/>
            <person name="Graf L."/>
            <person name="Yang J.H."/>
            <person name="Qiu H."/>
            <person name="Zel Zion U."/>
            <person name="Chan C.X."/>
            <person name="Stephens T.G."/>
            <person name="Weber A.P.M."/>
            <person name="Boo G.H."/>
            <person name="Boo S.M."/>
            <person name="Kim K.M."/>
            <person name="Shin Y."/>
            <person name="Jung M."/>
            <person name="Lee S.J."/>
            <person name="Yim H.S."/>
            <person name="Lee J.H."/>
            <person name="Bhattacharya D."/>
            <person name="Yoon H.S."/>
        </authorList>
    </citation>
    <scope>NUCLEOTIDE SEQUENCE [LARGE SCALE GENOMIC DNA]</scope>
    <source>
        <strain evidence="3 4">SKKU-2015</strain>
        <tissue evidence="3">Whole body</tissue>
    </source>
</reference>
<proteinExistence type="inferred from homology"/>
<evidence type="ECO:0000256" key="1">
    <source>
        <dbReference type="PROSITE-ProRule" id="PRU00330"/>
    </source>
</evidence>
<protein>
    <recommendedName>
        <fullName evidence="2">Cullin family profile domain-containing protein</fullName>
    </recommendedName>
</protein>
<gene>
    <name evidence="3" type="ORF">BWQ96_06000</name>
</gene>
<evidence type="ECO:0000259" key="2">
    <source>
        <dbReference type="PROSITE" id="PS50069"/>
    </source>
</evidence>
<keyword evidence="4" id="KW-1185">Reference proteome</keyword>
<evidence type="ECO:0000313" key="4">
    <source>
        <dbReference type="Proteomes" id="UP000247409"/>
    </source>
</evidence>
<dbReference type="AlphaFoldDB" id="A0A2V3IQ73"/>
<accession>A0A2V3IQ73</accession>
<dbReference type="GO" id="GO:0006511">
    <property type="term" value="P:ubiquitin-dependent protein catabolic process"/>
    <property type="evidence" value="ECO:0007669"/>
    <property type="project" value="InterPro"/>
</dbReference>
<comment type="caution">
    <text evidence="3">The sequence shown here is derived from an EMBL/GenBank/DDBJ whole genome shotgun (WGS) entry which is preliminary data.</text>
</comment>
<dbReference type="InterPro" id="IPR059120">
    <property type="entry name" value="Cullin-like_AB"/>
</dbReference>
<dbReference type="PROSITE" id="PS50069">
    <property type="entry name" value="CULLIN_2"/>
    <property type="match status" value="1"/>
</dbReference>
<dbReference type="InterPro" id="IPR016158">
    <property type="entry name" value="Cullin_homology"/>
</dbReference>
<dbReference type="Gene3D" id="3.30.230.130">
    <property type="entry name" value="Cullin, Chain C, Domain 2"/>
    <property type="match status" value="1"/>
</dbReference>
<comment type="similarity">
    <text evidence="1">Belongs to the cullin family.</text>
</comment>
<sequence length="834" mass="96537">MAHNPTSPSASERNAAFSRIPRETLNNLLNQLSAVEQRSPKPFRTLRPNTSRLSQQLTRHVSDTWNLINVALRVYLDQCICVEYSSPPPLVHHFIEAALHSSQTRVISLYPLQYDPLFFQNFSKLVSGHILNLFPESWQTMRSFSEIELDDLLYQFYHRSEIWFSVRNSLHHALQPVINGSTHLLDQYPNVQINLEMDNILSRHPTFSELLPLLRQMHAFVLNRARQTGVLPSASAAKSVYYFVSHFKQAAANRSLALELYTMQSNNFFQRRTNDNDPGFAENVLGQTEPAQFLPKICNVTAAERYISLHAFGEIAPESLISFQNECCAYVPTQLEAISDILPLCLNETNATALKLIYDWSRFVISMQAPSYVLFGIQKLFFRTYEDALPNATTSTQRTGSAIYMFHFLRSIQSKHFPLWTQFDRALHSAFWTVARSDLSVSRSYPFLIRVFILFLFGRFVGESEINEHNIHVILRSITQLSHGLSDGKSNRFLKYARKTLVERRVWNIDTERDVAVNRSLREVFDLERGHIASFDENTEFCASELENVPDGFKRYVQHHKPNGDFHWGVKRRSQPELTSITTVEEKDCGIQTESSRVLKLPREIKELQQYVSSFHRIRYPHRRLSHVNYLSTLVIETSTFSQRGSIEIRCNVYQAMVLFLFQTENRRLSYRRMTERLISSKASSEDYDNEKVRIRQAVLSLTSQSWPLLVQHEGREGSSSKFSLNTAFYSTQDLDIVQSYQDAYLFSLDRTDEWKVRQMIDPVVMNFVSGNRHIPREALVSKMMQEWLHPLITEDFVRRVVQQLTDAGRIVLDDEGKLCAATGVRDYGVYVED</sequence>